<dbReference type="Proteomes" id="UP000885779">
    <property type="component" value="Unassembled WGS sequence"/>
</dbReference>
<feature type="domain" description="Polymerase beta nucleotidyltransferase" evidence="1">
    <location>
        <begin position="23"/>
        <end position="94"/>
    </location>
</feature>
<dbReference type="PANTHER" id="PTHR43852">
    <property type="entry name" value="NUCLEOTIDYLTRANSFERASE"/>
    <property type="match status" value="1"/>
</dbReference>
<gene>
    <name evidence="2" type="ORF">ENK44_14695</name>
</gene>
<dbReference type="SUPFAM" id="SSF81301">
    <property type="entry name" value="Nucleotidyltransferase"/>
    <property type="match status" value="1"/>
</dbReference>
<evidence type="ECO:0000259" key="1">
    <source>
        <dbReference type="Pfam" id="PF18765"/>
    </source>
</evidence>
<dbReference type="AlphaFoldDB" id="A0A7V4U372"/>
<sequence>MPAGYRDRIIKIIREIIPDPQLKIILYGSRARGDAHATSDFDIAIDLSEKIPARFISRIKEKLENSDIPYKVDIVDLNGISEELKQRIIREGKLW</sequence>
<dbReference type="PANTHER" id="PTHR43852:SF2">
    <property type="entry name" value="PROTEIN ADENYLYLTRANSFERASE MNTA"/>
    <property type="match status" value="1"/>
</dbReference>
<organism evidence="2">
    <name type="scientific">Caldithrix abyssi</name>
    <dbReference type="NCBI Taxonomy" id="187145"/>
    <lineage>
        <taxon>Bacteria</taxon>
        <taxon>Pseudomonadati</taxon>
        <taxon>Calditrichota</taxon>
        <taxon>Calditrichia</taxon>
        <taxon>Calditrichales</taxon>
        <taxon>Calditrichaceae</taxon>
        <taxon>Caldithrix</taxon>
    </lineage>
</organism>
<dbReference type="InterPro" id="IPR043519">
    <property type="entry name" value="NT_sf"/>
</dbReference>
<dbReference type="EMBL" id="DRQG01000140">
    <property type="protein sequence ID" value="HGY56954.1"/>
    <property type="molecule type" value="Genomic_DNA"/>
</dbReference>
<name>A0A7V4U372_CALAY</name>
<dbReference type="Gene3D" id="3.30.460.10">
    <property type="entry name" value="Beta Polymerase, domain 2"/>
    <property type="match status" value="1"/>
</dbReference>
<reference evidence="2" key="1">
    <citation type="journal article" date="2020" name="mSystems">
        <title>Genome- and Community-Level Interaction Insights into Carbon Utilization and Element Cycling Functions of Hydrothermarchaeota in Hydrothermal Sediment.</title>
        <authorList>
            <person name="Zhou Z."/>
            <person name="Liu Y."/>
            <person name="Xu W."/>
            <person name="Pan J."/>
            <person name="Luo Z.H."/>
            <person name="Li M."/>
        </authorList>
    </citation>
    <scope>NUCLEOTIDE SEQUENCE [LARGE SCALE GENOMIC DNA]</scope>
    <source>
        <strain evidence="2">HyVt-577</strain>
    </source>
</reference>
<evidence type="ECO:0000313" key="2">
    <source>
        <dbReference type="EMBL" id="HGY56954.1"/>
    </source>
</evidence>
<dbReference type="NCBIfam" id="NF047752">
    <property type="entry name" value="MntA_antitoxin"/>
    <property type="match status" value="1"/>
</dbReference>
<comment type="caution">
    <text evidence="2">The sequence shown here is derived from an EMBL/GenBank/DDBJ whole genome shotgun (WGS) entry which is preliminary data.</text>
</comment>
<dbReference type="InterPro" id="IPR052930">
    <property type="entry name" value="TA_antitoxin_MntA"/>
</dbReference>
<dbReference type="CDD" id="cd05403">
    <property type="entry name" value="NT_KNTase_like"/>
    <property type="match status" value="1"/>
</dbReference>
<protein>
    <submittedName>
        <fullName evidence="2">Nucleotidyltransferase domain-containing protein</fullName>
    </submittedName>
</protein>
<proteinExistence type="predicted"/>
<accession>A0A7V4U372</accession>
<dbReference type="Pfam" id="PF18765">
    <property type="entry name" value="Polbeta"/>
    <property type="match status" value="1"/>
</dbReference>
<dbReference type="InterPro" id="IPR041633">
    <property type="entry name" value="Polbeta"/>
</dbReference>